<evidence type="ECO:0000313" key="1">
    <source>
        <dbReference type="EMBL" id="KAF5745467.1"/>
    </source>
</evidence>
<proteinExistence type="predicted"/>
<organism evidence="1 2">
    <name type="scientific">Tripterygium wilfordii</name>
    <name type="common">Thunder God vine</name>
    <dbReference type="NCBI Taxonomy" id="458696"/>
    <lineage>
        <taxon>Eukaryota</taxon>
        <taxon>Viridiplantae</taxon>
        <taxon>Streptophyta</taxon>
        <taxon>Embryophyta</taxon>
        <taxon>Tracheophyta</taxon>
        <taxon>Spermatophyta</taxon>
        <taxon>Magnoliopsida</taxon>
        <taxon>eudicotyledons</taxon>
        <taxon>Gunneridae</taxon>
        <taxon>Pentapetalae</taxon>
        <taxon>rosids</taxon>
        <taxon>fabids</taxon>
        <taxon>Celastrales</taxon>
        <taxon>Celastraceae</taxon>
        <taxon>Tripterygium</taxon>
    </lineage>
</organism>
<comment type="caution">
    <text evidence="1">The sequence shown here is derived from an EMBL/GenBank/DDBJ whole genome shotgun (WGS) entry which is preliminary data.</text>
</comment>
<sequence>MHVPFGIGAEQQLQPLPWIHSNGSQHVVLPEDTNLLPQRDVECSASSSFGSYSAYFGPVRNSEMSNSGQESGILNEIGATASLRAQLGFPHLPYNLNMLSDMKFQPAAEMNLQQSAVEYPVNDSFEASRLPTILHTVVGPSHLGLVLSPCLMSAYIQRNDKSVVGFAKSFLLAFVEGGVTKMAAKILPPPSSPL</sequence>
<name>A0A7J7DGI7_TRIWF</name>
<keyword evidence="2" id="KW-1185">Reference proteome</keyword>
<evidence type="ECO:0000313" key="2">
    <source>
        <dbReference type="Proteomes" id="UP000593562"/>
    </source>
</evidence>
<gene>
    <name evidence="1" type="ORF">HS088_TW07G01051</name>
</gene>
<accession>A0A7J7DGI7</accession>
<reference evidence="1 2" key="1">
    <citation type="journal article" date="2020" name="Nat. Commun.">
        <title>Genome of Tripterygium wilfordii and identification of cytochrome P450 involved in triptolide biosynthesis.</title>
        <authorList>
            <person name="Tu L."/>
            <person name="Su P."/>
            <person name="Zhang Z."/>
            <person name="Gao L."/>
            <person name="Wang J."/>
            <person name="Hu T."/>
            <person name="Zhou J."/>
            <person name="Zhang Y."/>
            <person name="Zhao Y."/>
            <person name="Liu Y."/>
            <person name="Song Y."/>
            <person name="Tong Y."/>
            <person name="Lu Y."/>
            <person name="Yang J."/>
            <person name="Xu C."/>
            <person name="Jia M."/>
            <person name="Peters R.J."/>
            <person name="Huang L."/>
            <person name="Gao W."/>
        </authorList>
    </citation>
    <scope>NUCLEOTIDE SEQUENCE [LARGE SCALE GENOMIC DNA]</scope>
    <source>
        <strain evidence="2">cv. XIE 37</strain>
        <tissue evidence="1">Leaf</tissue>
    </source>
</reference>
<protein>
    <submittedName>
        <fullName evidence="1">MADS-box family protein</fullName>
    </submittedName>
</protein>
<dbReference type="EMBL" id="JAAARO010000007">
    <property type="protein sequence ID" value="KAF5745467.1"/>
    <property type="molecule type" value="Genomic_DNA"/>
</dbReference>
<dbReference type="AlphaFoldDB" id="A0A7J7DGI7"/>
<dbReference type="InParanoid" id="A0A7J7DGI7"/>
<dbReference type="Proteomes" id="UP000593562">
    <property type="component" value="Unassembled WGS sequence"/>
</dbReference>